<dbReference type="OrthoDB" id="3556183at2"/>
<name>A0A4Q7J5X6_9PSEU</name>
<sequence>MTQQIPYPPVAPPQPPRNGFGTTGFILGIVGLVTSLIPVVGVVAWPLVILGIIFSALGIARAAKGMATNKGLSIAGVVVSVLGLAVCILWVFVFNAAVDQVDKELNRTANVTYELTGDAAAVDVTYGEGTNPLSEDVPTLPWRKDVQNKGPVPGGLLTATTGPDGGTVTCKITVDGKVVDTQTGSGAFTVVACTGL</sequence>
<reference evidence="8 9" key="1">
    <citation type="submission" date="2019-02" db="EMBL/GenBank/DDBJ databases">
        <title>Draft genome sequence of Amycolatopsis sp. 8-3EHSu isolated from roots of Suaeda maritima.</title>
        <authorList>
            <person name="Duangmal K."/>
            <person name="Chantavorakit T."/>
        </authorList>
    </citation>
    <scope>NUCLEOTIDE SEQUENCE [LARGE SCALE GENOMIC DNA]</scope>
    <source>
        <strain evidence="8 9">8-3EHSu</strain>
    </source>
</reference>
<feature type="transmembrane region" description="Helical" evidence="7">
    <location>
        <begin position="72"/>
        <end position="93"/>
    </location>
</feature>
<evidence type="ECO:0000256" key="2">
    <source>
        <dbReference type="ARBA" id="ARBA00007531"/>
    </source>
</evidence>
<dbReference type="RefSeq" id="WP_130477225.1">
    <property type="nucleotide sequence ID" value="NZ_SFCC01000010.1"/>
</dbReference>
<dbReference type="Gene3D" id="2.60.40.2880">
    <property type="entry name" value="MmpS1-5, C-terminal soluble domain"/>
    <property type="match status" value="1"/>
</dbReference>
<evidence type="ECO:0000256" key="6">
    <source>
        <dbReference type="ARBA" id="ARBA00023136"/>
    </source>
</evidence>
<comment type="similarity">
    <text evidence="2">Belongs to the MmpS family.</text>
</comment>
<gene>
    <name evidence="8" type="ORF">EWH70_21385</name>
</gene>
<feature type="transmembrane region" description="Helical" evidence="7">
    <location>
        <begin position="43"/>
        <end position="60"/>
    </location>
</feature>
<comment type="caution">
    <text evidence="8">The sequence shown here is derived from an EMBL/GenBank/DDBJ whole genome shotgun (WGS) entry which is preliminary data.</text>
</comment>
<evidence type="ECO:0000313" key="8">
    <source>
        <dbReference type="EMBL" id="RZQ62132.1"/>
    </source>
</evidence>
<dbReference type="AlphaFoldDB" id="A0A4Q7J5X6"/>
<evidence type="ECO:0000256" key="1">
    <source>
        <dbReference type="ARBA" id="ARBA00004236"/>
    </source>
</evidence>
<accession>A0A4Q7J5X6</accession>
<protein>
    <submittedName>
        <fullName evidence="8">DUF4190 domain-containing protein</fullName>
    </submittedName>
</protein>
<comment type="subcellular location">
    <subcellularLocation>
        <location evidence="1">Cell membrane</location>
    </subcellularLocation>
</comment>
<keyword evidence="9" id="KW-1185">Reference proteome</keyword>
<dbReference type="Proteomes" id="UP000292003">
    <property type="component" value="Unassembled WGS sequence"/>
</dbReference>
<evidence type="ECO:0000256" key="4">
    <source>
        <dbReference type="ARBA" id="ARBA00022692"/>
    </source>
</evidence>
<keyword evidence="4 7" id="KW-0812">Transmembrane</keyword>
<evidence type="ECO:0000256" key="5">
    <source>
        <dbReference type="ARBA" id="ARBA00022989"/>
    </source>
</evidence>
<keyword evidence="3" id="KW-1003">Cell membrane</keyword>
<proteinExistence type="inferred from homology"/>
<dbReference type="EMBL" id="SFCC01000010">
    <property type="protein sequence ID" value="RZQ62132.1"/>
    <property type="molecule type" value="Genomic_DNA"/>
</dbReference>
<evidence type="ECO:0000313" key="9">
    <source>
        <dbReference type="Proteomes" id="UP000292003"/>
    </source>
</evidence>
<dbReference type="GO" id="GO:0005886">
    <property type="term" value="C:plasma membrane"/>
    <property type="evidence" value="ECO:0007669"/>
    <property type="project" value="UniProtKB-SubCell"/>
</dbReference>
<evidence type="ECO:0000256" key="7">
    <source>
        <dbReference type="SAM" id="Phobius"/>
    </source>
</evidence>
<dbReference type="Pfam" id="PF05423">
    <property type="entry name" value="Mycobact_memb"/>
    <property type="match status" value="1"/>
</dbReference>
<keyword evidence="5 7" id="KW-1133">Transmembrane helix</keyword>
<dbReference type="InterPro" id="IPR008693">
    <property type="entry name" value="MmpS"/>
</dbReference>
<keyword evidence="6 7" id="KW-0472">Membrane</keyword>
<dbReference type="InterPro" id="IPR038468">
    <property type="entry name" value="MmpS_C"/>
</dbReference>
<organism evidence="8 9">
    <name type="scientific">Amycolatopsis suaedae</name>
    <dbReference type="NCBI Taxonomy" id="2510978"/>
    <lineage>
        <taxon>Bacteria</taxon>
        <taxon>Bacillati</taxon>
        <taxon>Actinomycetota</taxon>
        <taxon>Actinomycetes</taxon>
        <taxon>Pseudonocardiales</taxon>
        <taxon>Pseudonocardiaceae</taxon>
        <taxon>Amycolatopsis</taxon>
    </lineage>
</organism>
<evidence type="ECO:0000256" key="3">
    <source>
        <dbReference type="ARBA" id="ARBA00022475"/>
    </source>
</evidence>